<organism evidence="2 3">
    <name type="scientific">Cylicostephanus goldi</name>
    <name type="common">Nematode worm</name>
    <dbReference type="NCBI Taxonomy" id="71465"/>
    <lineage>
        <taxon>Eukaryota</taxon>
        <taxon>Metazoa</taxon>
        <taxon>Ecdysozoa</taxon>
        <taxon>Nematoda</taxon>
        <taxon>Chromadorea</taxon>
        <taxon>Rhabditida</taxon>
        <taxon>Rhabditina</taxon>
        <taxon>Rhabditomorpha</taxon>
        <taxon>Strongyloidea</taxon>
        <taxon>Strongylidae</taxon>
        <taxon>Cylicostephanus</taxon>
    </lineage>
</organism>
<gene>
    <name evidence="2" type="ORF">CGOC_LOCUS9747</name>
</gene>
<keyword evidence="3" id="KW-1185">Reference proteome</keyword>
<dbReference type="PANTHER" id="PTHR22744">
    <property type="entry name" value="HELIX LOOP HELIX PROTEIN 21-RELATED"/>
    <property type="match status" value="1"/>
</dbReference>
<accession>A0A3P7PZ66</accession>
<evidence type="ECO:0000313" key="2">
    <source>
        <dbReference type="EMBL" id="VDN24079.1"/>
    </source>
</evidence>
<feature type="non-terminal residue" evidence="2">
    <location>
        <position position="1"/>
    </location>
</feature>
<dbReference type="Gene3D" id="3.30.710.10">
    <property type="entry name" value="Potassium Channel Kv1.1, Chain A"/>
    <property type="match status" value="1"/>
</dbReference>
<protein>
    <recommendedName>
        <fullName evidence="1">BTB domain-containing protein</fullName>
    </recommendedName>
</protein>
<evidence type="ECO:0000313" key="3">
    <source>
        <dbReference type="Proteomes" id="UP000271889"/>
    </source>
</evidence>
<dbReference type="PANTHER" id="PTHR22744:SF17">
    <property type="entry name" value="BTB DOMAIN-CONTAINING PROTEIN"/>
    <property type="match status" value="1"/>
</dbReference>
<evidence type="ECO:0000259" key="1">
    <source>
        <dbReference type="Pfam" id="PF00651"/>
    </source>
</evidence>
<dbReference type="InterPro" id="IPR011333">
    <property type="entry name" value="SKP1/BTB/POZ_sf"/>
</dbReference>
<dbReference type="InterPro" id="IPR000210">
    <property type="entry name" value="BTB/POZ_dom"/>
</dbReference>
<dbReference type="Pfam" id="PF00651">
    <property type="entry name" value="BTB"/>
    <property type="match status" value="1"/>
</dbReference>
<proteinExistence type="predicted"/>
<feature type="domain" description="BTB" evidence="1">
    <location>
        <begin position="80"/>
        <end position="133"/>
    </location>
</feature>
<dbReference type="EMBL" id="UYRV01108173">
    <property type="protein sequence ID" value="VDN24079.1"/>
    <property type="molecule type" value="Genomic_DNA"/>
</dbReference>
<name>A0A3P7PZ66_CYLGO</name>
<dbReference type="OrthoDB" id="5868615at2759"/>
<dbReference type="Proteomes" id="UP000271889">
    <property type="component" value="Unassembled WGS sequence"/>
</dbReference>
<sequence>ASVPEQSSEDSGLNINLLSSHVYLIAGVPFHGRIRRTKAVMLTQASVPEQSLGDSGLNIDLLSSHGDGVPSTAVCHEDGVYLLEDVNIKDFITFLETIYPPFKDITGENVESVLPTAFLFNVEHIVKKCEVYLGNEGAKKSFDLLQRLVLATTYKLSSLQKDSLASLQNAHDVLSLLDDPRLQSASPDLRSLLLETLLERFRSEAKTAATSEADTASTKSDF</sequence>
<reference evidence="2 3" key="1">
    <citation type="submission" date="2018-11" db="EMBL/GenBank/DDBJ databases">
        <authorList>
            <consortium name="Pathogen Informatics"/>
        </authorList>
    </citation>
    <scope>NUCLEOTIDE SEQUENCE [LARGE SCALE GENOMIC DNA]</scope>
</reference>
<dbReference type="AlphaFoldDB" id="A0A3P7PZ66"/>
<dbReference type="SUPFAM" id="SSF54695">
    <property type="entry name" value="POZ domain"/>
    <property type="match status" value="1"/>
</dbReference>